<dbReference type="PANTHER" id="PTHR35882">
    <property type="entry name" value="PELA"/>
    <property type="match status" value="1"/>
</dbReference>
<dbReference type="PANTHER" id="PTHR35882:SF2">
    <property type="entry name" value="PELA"/>
    <property type="match status" value="1"/>
</dbReference>
<dbReference type="AlphaFoldDB" id="A0A4Z0H336"/>
<dbReference type="RefSeq" id="WP_135326523.1">
    <property type="nucleotide sequence ID" value="NZ_SRJC01000001.1"/>
</dbReference>
<name>A0A4Z0H336_9BACI</name>
<dbReference type="InterPro" id="IPR013785">
    <property type="entry name" value="Aldolase_TIM"/>
</dbReference>
<dbReference type="Pfam" id="PF03537">
    <property type="entry name" value="Glyco_hydro_114"/>
    <property type="match status" value="1"/>
</dbReference>
<feature type="signal peptide" evidence="1">
    <location>
        <begin position="1"/>
        <end position="22"/>
    </location>
</feature>
<evidence type="ECO:0000256" key="1">
    <source>
        <dbReference type="SAM" id="SignalP"/>
    </source>
</evidence>
<dbReference type="Proteomes" id="UP000297982">
    <property type="component" value="Unassembled WGS sequence"/>
</dbReference>
<keyword evidence="4" id="KW-1185">Reference proteome</keyword>
<dbReference type="STRING" id="192814.GCA_900166575_00719"/>
<dbReference type="GO" id="GO:0016787">
    <property type="term" value="F:hydrolase activity"/>
    <property type="evidence" value="ECO:0007669"/>
    <property type="project" value="UniProtKB-KW"/>
</dbReference>
<feature type="chain" id="PRO_5039321492" evidence="1">
    <location>
        <begin position="23"/>
        <end position="281"/>
    </location>
</feature>
<dbReference type="InterPro" id="IPR004352">
    <property type="entry name" value="GH114_TIM-barrel"/>
</dbReference>
<evidence type="ECO:0000259" key="2">
    <source>
        <dbReference type="Pfam" id="PF03537"/>
    </source>
</evidence>
<dbReference type="InterPro" id="IPR017853">
    <property type="entry name" value="GH"/>
</dbReference>
<sequence length="281" mass="33086">MKSRIHVWLVSSVLLISSVVLSSSKHNASAQNPLYPVYDYKIYYDEPTPAIIDEMGNYDLVIIEPIYYSQRQITEIQKGGTLVYGYINTMEADKWNTDLFGKLNEEDFFHRDGERIYYSEWDSYLTDITSPHYQKVLRTEVTKQIVDKGLDGAFLDTVGDIDNEHQGNPDVLYKQREGMVTWMESVREEHPDLSMIQNWGFDTLATATYPYVDGIMWESFHFSSIAYDEWTYDQIYKLRKLRENHGIQVLTVSMEEENKSKKLSRANRFKHFHTDKSYNDW</sequence>
<protein>
    <submittedName>
        <fullName evidence="3">Glycosyl hydrolase</fullName>
    </submittedName>
</protein>
<gene>
    <name evidence="3" type="ORF">E4663_02060</name>
</gene>
<keyword evidence="1" id="KW-0732">Signal</keyword>
<accession>A0A4Z0H336</accession>
<comment type="caution">
    <text evidence="3">The sequence shown here is derived from an EMBL/GenBank/DDBJ whole genome shotgun (WGS) entry which is preliminary data.</text>
</comment>
<organism evidence="3 4">
    <name type="scientific">Halobacillus salinus</name>
    <dbReference type="NCBI Taxonomy" id="192814"/>
    <lineage>
        <taxon>Bacteria</taxon>
        <taxon>Bacillati</taxon>
        <taxon>Bacillota</taxon>
        <taxon>Bacilli</taxon>
        <taxon>Bacillales</taxon>
        <taxon>Bacillaceae</taxon>
        <taxon>Halobacillus</taxon>
    </lineage>
</organism>
<dbReference type="SUPFAM" id="SSF51445">
    <property type="entry name" value="(Trans)glycosidases"/>
    <property type="match status" value="1"/>
</dbReference>
<reference evidence="3 4" key="1">
    <citation type="journal article" date="2003" name="Int. J. Syst. Evol. Microbiol.">
        <title>Halobacillus salinus sp. nov., isolated from a salt lake on the coast of the East Sea in Korea.</title>
        <authorList>
            <person name="Yoon J.H."/>
            <person name="Kang K.H."/>
            <person name="Park Y.H."/>
        </authorList>
    </citation>
    <scope>NUCLEOTIDE SEQUENCE [LARGE SCALE GENOMIC DNA]</scope>
    <source>
        <strain evidence="3 4">HSL-3</strain>
    </source>
</reference>
<evidence type="ECO:0000313" key="4">
    <source>
        <dbReference type="Proteomes" id="UP000297982"/>
    </source>
</evidence>
<dbReference type="Gene3D" id="3.20.20.70">
    <property type="entry name" value="Aldolase class I"/>
    <property type="match status" value="1"/>
</dbReference>
<feature type="domain" description="Glycoside-hydrolase family GH114 TIM-barrel" evidence="2">
    <location>
        <begin position="54"/>
        <end position="254"/>
    </location>
</feature>
<keyword evidence="3" id="KW-0378">Hydrolase</keyword>
<evidence type="ECO:0000313" key="3">
    <source>
        <dbReference type="EMBL" id="TGB03816.1"/>
    </source>
</evidence>
<proteinExistence type="predicted"/>
<dbReference type="EMBL" id="SRJC01000001">
    <property type="protein sequence ID" value="TGB03816.1"/>
    <property type="molecule type" value="Genomic_DNA"/>
</dbReference>